<evidence type="ECO:0000256" key="1">
    <source>
        <dbReference type="SAM" id="MobiDB-lite"/>
    </source>
</evidence>
<feature type="signal peptide" evidence="2">
    <location>
        <begin position="1"/>
        <end position="18"/>
    </location>
</feature>
<dbReference type="GeneID" id="40322604"/>
<dbReference type="EMBL" id="MKKU01000952">
    <property type="protein sequence ID" value="RNE99500.1"/>
    <property type="molecule type" value="Genomic_DNA"/>
</dbReference>
<evidence type="ECO:0008006" key="5">
    <source>
        <dbReference type="Google" id="ProtNLM"/>
    </source>
</evidence>
<organism evidence="3 4">
    <name type="scientific">Trypanosoma conorhini</name>
    <dbReference type="NCBI Taxonomy" id="83891"/>
    <lineage>
        <taxon>Eukaryota</taxon>
        <taxon>Discoba</taxon>
        <taxon>Euglenozoa</taxon>
        <taxon>Kinetoplastea</taxon>
        <taxon>Metakinetoplastina</taxon>
        <taxon>Trypanosomatida</taxon>
        <taxon>Trypanosomatidae</taxon>
        <taxon>Trypanosoma</taxon>
    </lineage>
</organism>
<keyword evidence="4" id="KW-1185">Reference proteome</keyword>
<protein>
    <recommendedName>
        <fullName evidence="5">Secreted protein</fullName>
    </recommendedName>
</protein>
<feature type="chain" id="PRO_5019556749" description="Secreted protein" evidence="2">
    <location>
        <begin position="19"/>
        <end position="120"/>
    </location>
</feature>
<evidence type="ECO:0000313" key="3">
    <source>
        <dbReference type="EMBL" id="RNE99500.1"/>
    </source>
</evidence>
<evidence type="ECO:0000256" key="2">
    <source>
        <dbReference type="SAM" id="SignalP"/>
    </source>
</evidence>
<accession>A0A422N218</accession>
<reference evidence="3 4" key="1">
    <citation type="journal article" date="2018" name="BMC Genomics">
        <title>Genomic comparison of Trypanosoma conorhini and Trypanosoma rangeli to Trypanosoma cruzi strains of high and low virulence.</title>
        <authorList>
            <person name="Bradwell K.R."/>
            <person name="Koparde V.N."/>
            <person name="Matveyev A.V."/>
            <person name="Serrano M.G."/>
            <person name="Alves J.M."/>
            <person name="Parikh H."/>
            <person name="Huang B."/>
            <person name="Lee V."/>
            <person name="Espinosa-Alvarez O."/>
            <person name="Ortiz P.A."/>
            <person name="Costa-Martins A.G."/>
            <person name="Teixeira M.M."/>
            <person name="Buck G.A."/>
        </authorList>
    </citation>
    <scope>NUCLEOTIDE SEQUENCE [LARGE SCALE GENOMIC DNA]</scope>
    <source>
        <strain evidence="3 4">025E</strain>
    </source>
</reference>
<proteinExistence type="predicted"/>
<feature type="region of interest" description="Disordered" evidence="1">
    <location>
        <begin position="91"/>
        <end position="120"/>
    </location>
</feature>
<name>A0A422N218_9TRYP</name>
<comment type="caution">
    <text evidence="3">The sequence shown here is derived from an EMBL/GenBank/DDBJ whole genome shotgun (WGS) entry which is preliminary data.</text>
</comment>
<gene>
    <name evidence="3" type="ORF">Tco025E_08993</name>
</gene>
<sequence>MAAMSLFSLLLKVSYIAAATHFSSPVFSSAHLSGEVRLIRDKQLPTEKRVAVARRFSSTSVELARNIPTPTKVVRHWRAHTNKQLRPWRRKCAATTGRSSGPREVAVFRAPPRRASPPRG</sequence>
<keyword evidence="2" id="KW-0732">Signal</keyword>
<dbReference type="Proteomes" id="UP000284403">
    <property type="component" value="Unassembled WGS sequence"/>
</dbReference>
<dbReference type="RefSeq" id="XP_029224051.1">
    <property type="nucleotide sequence ID" value="XM_029375824.1"/>
</dbReference>
<evidence type="ECO:0000313" key="4">
    <source>
        <dbReference type="Proteomes" id="UP000284403"/>
    </source>
</evidence>
<dbReference type="AlphaFoldDB" id="A0A422N218"/>